<dbReference type="EC" id="2.7.7.65" evidence="2"/>
<sequence>MIRLKHLDLRRLIISLAVVTGLIMLANSFYASYKAQEQILIKNRLQLNHAYATKVASATSDYLASSMQLLRYSAKEVNKLMDIPQALQTEVSRVYRQTESFDSVLVADATGKVLAAAPLDTLIGKSLETLGAKEALQLQSPVISKPYTGASGNRVIVLSQPIFSASGKYLGYIGGSIYLGQANSLDRLLSEHYYSDGSYLFAVDQDRQLLYHPESRRVGTTVGQNPVVDAVLAGETGYMQARNSQGIEMLAGYAPLTIAGWGIVAQAPTNAALEPLGALMAGVLKDTAIPALIILGLAWWMARLISRPLSQLAQGARALDQPETAEKIGQVEPWYYEASQLKKAMLESMNTFHHRIVKLNLDAQTDALTGLLNRRGQEMALAALEQSRQDFAIVAVDIDHFKPVNDTWGHDTGDLILQFLADAMRTCSRDEDLLCRSGGEEFLMLLPATPPDGAQHVAERLRAHVDAWHGLPGPGHITISLGVAYWSPEGGSVEASLKRADEALYNAKKNGRNRVEMAR</sequence>
<evidence type="ECO:0000313" key="11">
    <source>
        <dbReference type="Proteomes" id="UP000545386"/>
    </source>
</evidence>
<dbReference type="InterPro" id="IPR029787">
    <property type="entry name" value="Nucleotide_cyclase"/>
</dbReference>
<dbReference type="EMBL" id="JACJUU010000008">
    <property type="protein sequence ID" value="MBC2770399.1"/>
    <property type="molecule type" value="Genomic_DNA"/>
</dbReference>
<dbReference type="InterPro" id="IPR043128">
    <property type="entry name" value="Rev_trsase/Diguanyl_cyclase"/>
</dbReference>
<keyword evidence="5 8" id="KW-1133">Transmembrane helix</keyword>
<evidence type="ECO:0000256" key="8">
    <source>
        <dbReference type="SAM" id="Phobius"/>
    </source>
</evidence>
<dbReference type="InterPro" id="IPR029151">
    <property type="entry name" value="Sensor-like_sf"/>
</dbReference>
<dbReference type="InterPro" id="IPR050469">
    <property type="entry name" value="Diguanylate_Cyclase"/>
</dbReference>
<dbReference type="PANTHER" id="PTHR45138:SF9">
    <property type="entry name" value="DIGUANYLATE CYCLASE DGCM-RELATED"/>
    <property type="match status" value="1"/>
</dbReference>
<dbReference type="Pfam" id="PF00990">
    <property type="entry name" value="GGDEF"/>
    <property type="match status" value="1"/>
</dbReference>
<dbReference type="GO" id="GO:1902201">
    <property type="term" value="P:negative regulation of bacterial-type flagellum-dependent cell motility"/>
    <property type="evidence" value="ECO:0007669"/>
    <property type="project" value="TreeGrafter"/>
</dbReference>
<dbReference type="SUPFAM" id="SSF55073">
    <property type="entry name" value="Nucleotide cyclase"/>
    <property type="match status" value="1"/>
</dbReference>
<dbReference type="SMART" id="SM00267">
    <property type="entry name" value="GGDEF"/>
    <property type="match status" value="1"/>
</dbReference>
<dbReference type="GO" id="GO:0052621">
    <property type="term" value="F:diguanylate cyclase activity"/>
    <property type="evidence" value="ECO:0007669"/>
    <property type="project" value="UniProtKB-EC"/>
</dbReference>
<dbReference type="CDD" id="cd01949">
    <property type="entry name" value="GGDEF"/>
    <property type="match status" value="1"/>
</dbReference>
<evidence type="ECO:0000256" key="1">
    <source>
        <dbReference type="ARBA" id="ARBA00004651"/>
    </source>
</evidence>
<dbReference type="Proteomes" id="UP000545386">
    <property type="component" value="Unassembled WGS sequence"/>
</dbReference>
<dbReference type="Pfam" id="PF02743">
    <property type="entry name" value="dCache_1"/>
    <property type="match status" value="1"/>
</dbReference>
<dbReference type="Gene3D" id="3.30.70.270">
    <property type="match status" value="1"/>
</dbReference>
<comment type="catalytic activity">
    <reaction evidence="7">
        <text>2 GTP = 3',3'-c-di-GMP + 2 diphosphate</text>
        <dbReference type="Rhea" id="RHEA:24898"/>
        <dbReference type="ChEBI" id="CHEBI:33019"/>
        <dbReference type="ChEBI" id="CHEBI:37565"/>
        <dbReference type="ChEBI" id="CHEBI:58805"/>
        <dbReference type="EC" id="2.7.7.65"/>
    </reaction>
</comment>
<dbReference type="AlphaFoldDB" id="A0A842HNE3"/>
<evidence type="ECO:0000256" key="5">
    <source>
        <dbReference type="ARBA" id="ARBA00022989"/>
    </source>
</evidence>
<dbReference type="CDD" id="cd12912">
    <property type="entry name" value="PDC2_MCP_like"/>
    <property type="match status" value="1"/>
</dbReference>
<comment type="caution">
    <text evidence="10">The sequence shown here is derived from an EMBL/GenBank/DDBJ whole genome shotgun (WGS) entry which is preliminary data.</text>
</comment>
<keyword evidence="6 8" id="KW-0472">Membrane</keyword>
<dbReference type="CDD" id="cd18773">
    <property type="entry name" value="PDC1_HK_sensor"/>
    <property type="match status" value="1"/>
</dbReference>
<dbReference type="InterPro" id="IPR033479">
    <property type="entry name" value="dCache_1"/>
</dbReference>
<keyword evidence="4 8" id="KW-0812">Transmembrane</keyword>
<dbReference type="NCBIfam" id="TIGR00254">
    <property type="entry name" value="GGDEF"/>
    <property type="match status" value="1"/>
</dbReference>
<dbReference type="SUPFAM" id="SSF103190">
    <property type="entry name" value="Sensory domain-like"/>
    <property type="match status" value="2"/>
</dbReference>
<dbReference type="FunFam" id="3.30.70.270:FF:000001">
    <property type="entry name" value="Diguanylate cyclase domain protein"/>
    <property type="match status" value="1"/>
</dbReference>
<proteinExistence type="predicted"/>
<evidence type="ECO:0000313" key="10">
    <source>
        <dbReference type="EMBL" id="MBC2770399.1"/>
    </source>
</evidence>
<evidence type="ECO:0000259" key="9">
    <source>
        <dbReference type="PROSITE" id="PS50887"/>
    </source>
</evidence>
<keyword evidence="3" id="KW-1003">Cell membrane</keyword>
<comment type="subcellular location">
    <subcellularLocation>
        <location evidence="1">Cell membrane</location>
        <topology evidence="1">Multi-pass membrane protein</topology>
    </subcellularLocation>
</comment>
<evidence type="ECO:0000256" key="7">
    <source>
        <dbReference type="ARBA" id="ARBA00034247"/>
    </source>
</evidence>
<gene>
    <name evidence="10" type="ORF">GTU67_10815</name>
</gene>
<dbReference type="GO" id="GO:0005886">
    <property type="term" value="C:plasma membrane"/>
    <property type="evidence" value="ECO:0007669"/>
    <property type="project" value="UniProtKB-SubCell"/>
</dbReference>
<evidence type="ECO:0000256" key="4">
    <source>
        <dbReference type="ARBA" id="ARBA00022692"/>
    </source>
</evidence>
<reference evidence="10 11" key="1">
    <citation type="submission" date="2020-08" db="EMBL/GenBank/DDBJ databases">
        <title>Paraeoetvoesia sp. YC-7-48 draft genome sequence.</title>
        <authorList>
            <person name="Yao L."/>
        </authorList>
    </citation>
    <scope>NUCLEOTIDE SEQUENCE [LARGE SCALE GENOMIC DNA]</scope>
    <source>
        <strain evidence="11">YC-7-48</strain>
    </source>
</reference>
<evidence type="ECO:0000256" key="3">
    <source>
        <dbReference type="ARBA" id="ARBA00022475"/>
    </source>
</evidence>
<feature type="domain" description="GGDEF" evidence="9">
    <location>
        <begin position="389"/>
        <end position="519"/>
    </location>
</feature>
<evidence type="ECO:0000256" key="6">
    <source>
        <dbReference type="ARBA" id="ARBA00023136"/>
    </source>
</evidence>
<dbReference type="InterPro" id="IPR000160">
    <property type="entry name" value="GGDEF_dom"/>
</dbReference>
<dbReference type="GO" id="GO:0043709">
    <property type="term" value="P:cell adhesion involved in single-species biofilm formation"/>
    <property type="evidence" value="ECO:0007669"/>
    <property type="project" value="TreeGrafter"/>
</dbReference>
<dbReference type="PANTHER" id="PTHR45138">
    <property type="entry name" value="REGULATORY COMPONENTS OF SENSORY TRANSDUCTION SYSTEM"/>
    <property type="match status" value="1"/>
</dbReference>
<dbReference type="Gene3D" id="3.30.450.20">
    <property type="entry name" value="PAS domain"/>
    <property type="match status" value="1"/>
</dbReference>
<keyword evidence="11" id="KW-1185">Reference proteome</keyword>
<organism evidence="10 11">
    <name type="scientific">Pusillimonas minor</name>
    <dbReference type="NCBI Taxonomy" id="2697024"/>
    <lineage>
        <taxon>Bacteria</taxon>
        <taxon>Pseudomonadati</taxon>
        <taxon>Pseudomonadota</taxon>
        <taxon>Betaproteobacteria</taxon>
        <taxon>Burkholderiales</taxon>
        <taxon>Alcaligenaceae</taxon>
        <taxon>Pusillimonas</taxon>
    </lineage>
</organism>
<dbReference type="PROSITE" id="PS50887">
    <property type="entry name" value="GGDEF"/>
    <property type="match status" value="1"/>
</dbReference>
<protein>
    <recommendedName>
        <fullName evidence="2">diguanylate cyclase</fullName>
        <ecNumber evidence="2">2.7.7.65</ecNumber>
    </recommendedName>
</protein>
<dbReference type="RefSeq" id="WP_185780080.1">
    <property type="nucleotide sequence ID" value="NZ_JACJUU010000008.1"/>
</dbReference>
<accession>A0A842HNE3</accession>
<feature type="transmembrane region" description="Helical" evidence="8">
    <location>
        <begin position="12"/>
        <end position="33"/>
    </location>
</feature>
<name>A0A842HNE3_9BURK</name>
<evidence type="ECO:0000256" key="2">
    <source>
        <dbReference type="ARBA" id="ARBA00012528"/>
    </source>
</evidence>